<dbReference type="HAMAP" id="MF_03027">
    <property type="entry name" value="BOP1"/>
    <property type="match status" value="1"/>
</dbReference>
<dbReference type="Proteomes" id="UP000015453">
    <property type="component" value="Unassembled WGS sequence"/>
</dbReference>
<dbReference type="AlphaFoldDB" id="S8DWQ1"/>
<dbReference type="OrthoDB" id="5571054at2759"/>
<dbReference type="EMBL" id="AUSU01002997">
    <property type="protein sequence ID" value="EPS67648.1"/>
    <property type="molecule type" value="Genomic_DNA"/>
</dbReference>
<reference evidence="10 11" key="1">
    <citation type="journal article" date="2013" name="BMC Genomics">
        <title>The miniature genome of a carnivorous plant Genlisea aurea contains a low number of genes and short non-coding sequences.</title>
        <authorList>
            <person name="Leushkin E.V."/>
            <person name="Sutormin R.A."/>
            <person name="Nabieva E.R."/>
            <person name="Penin A.A."/>
            <person name="Kondrashov A.S."/>
            <person name="Logacheva M.D."/>
        </authorList>
    </citation>
    <scope>NUCLEOTIDE SEQUENCE [LARGE SCALE GENOMIC DNA]</scope>
</reference>
<keyword evidence="11" id="KW-1185">Reference proteome</keyword>
<evidence type="ECO:0000313" key="10">
    <source>
        <dbReference type="EMBL" id="EPS67648.1"/>
    </source>
</evidence>
<feature type="domain" description="BOP1 N-terminal" evidence="9">
    <location>
        <begin position="32"/>
        <end position="286"/>
    </location>
</feature>
<evidence type="ECO:0000256" key="5">
    <source>
        <dbReference type="ARBA" id="ARBA00022737"/>
    </source>
</evidence>
<protein>
    <recommendedName>
        <fullName evidence="9">BOP1 N-terminal domain-containing protein</fullName>
    </recommendedName>
</protein>
<keyword evidence="5" id="KW-0677">Repeat</keyword>
<comment type="caution">
    <text evidence="10">The sequence shown here is derived from an EMBL/GenBank/DDBJ whole genome shotgun (WGS) entry which is preliminary data.</text>
</comment>
<dbReference type="PANTHER" id="PTHR17605">
    <property type="entry name" value="RIBOSOME BIOGENESIS PROTEIN BOP1 BLOCK OF PROLIFERATION 1 PROTEIN"/>
    <property type="match status" value="1"/>
</dbReference>
<evidence type="ECO:0000256" key="7">
    <source>
        <dbReference type="PROSITE-ProRule" id="PRU00221"/>
    </source>
</evidence>
<dbReference type="SMART" id="SM00320">
    <property type="entry name" value="WD40"/>
    <property type="match status" value="4"/>
</dbReference>
<feature type="region of interest" description="Disordered" evidence="8">
    <location>
        <begin position="1"/>
        <end position="26"/>
    </location>
</feature>
<dbReference type="InterPro" id="IPR019775">
    <property type="entry name" value="WD40_repeat_CS"/>
</dbReference>
<organism evidence="10 11">
    <name type="scientific">Genlisea aurea</name>
    <dbReference type="NCBI Taxonomy" id="192259"/>
    <lineage>
        <taxon>Eukaryota</taxon>
        <taxon>Viridiplantae</taxon>
        <taxon>Streptophyta</taxon>
        <taxon>Embryophyta</taxon>
        <taxon>Tracheophyta</taxon>
        <taxon>Spermatophyta</taxon>
        <taxon>Magnoliopsida</taxon>
        <taxon>eudicotyledons</taxon>
        <taxon>Gunneridae</taxon>
        <taxon>Pentapetalae</taxon>
        <taxon>asterids</taxon>
        <taxon>lamiids</taxon>
        <taxon>Lamiales</taxon>
        <taxon>Lentibulariaceae</taxon>
        <taxon>Genlisea</taxon>
    </lineage>
</organism>
<dbReference type="SMART" id="SM01035">
    <property type="entry name" value="BOP1NT"/>
    <property type="match status" value="1"/>
</dbReference>
<dbReference type="SUPFAM" id="SSF50978">
    <property type="entry name" value="WD40 repeat-like"/>
    <property type="match status" value="1"/>
</dbReference>
<dbReference type="InterPro" id="IPR012953">
    <property type="entry name" value="BOP1_N_dom"/>
</dbReference>
<keyword evidence="2" id="KW-0690">Ribosome biogenesis</keyword>
<sequence length="600" mass="68338">SDDSHEPVEESDSSEDEVAPRNTVGDVPLEWYKDEEHIGYDLTGRKIKKRERKNKLDSFLARVDDSKNWRRIYDEYNDEEVELTKQEVKLIRRLVKGKAPHADFDPYAPYVDWFAWDGAGHPLSNAPEPKSRFIPSKWESKTVLRYVRAIRKGLIKFDEKPKEEPKFYALWDDSSSVERQGLSYIPAPKPKLPGHDESYNPSLEYVPTAEEINSYQLLNEEDRPKFIPKQYTSLRSLPAYGKAVQDVFDRCLDLYLCPRVRKKRLQIDPEMLKPKLPSKKDLKPYPTTCYLEYRGHKGPVTSISTESTGQWIASGSMDGTVRVWEVETGRCLRIWNLEEPIAEVAWNPLPDRPILAVAVGRDVFILNTQCGSEEETKNVEELLHIEPSTANDSSGTASSISSWSRDERHSGIRIKHFKLSKKFTQAIPIKTKGIPVATAFHPTRSTFFKASKKDVLVYDLLKQQRTKKLDAGVRNISSIAVHPGGDNVIVGSKDGKLCWFDMDLSSQPYRVLRSHSKDINGVAFHRSYPLFASCSDDCTALVSHGMVYSDLNENPSLVPLQILRGHSDTNGRGVLDCEFHPRQPWLFTAGADSLVRLYCH</sequence>
<feature type="non-terminal residue" evidence="10">
    <location>
        <position position="1"/>
    </location>
</feature>
<dbReference type="PANTHER" id="PTHR17605:SF0">
    <property type="entry name" value="RIBOSOME BIOGENESIS PROTEIN BOP1"/>
    <property type="match status" value="1"/>
</dbReference>
<keyword evidence="3" id="KW-0698">rRNA processing</keyword>
<keyword evidence="6" id="KW-0539">Nucleus</keyword>
<gene>
    <name evidence="10" type="ORF">M569_07123</name>
</gene>
<evidence type="ECO:0000256" key="6">
    <source>
        <dbReference type="ARBA" id="ARBA00023242"/>
    </source>
</evidence>
<accession>S8DWQ1</accession>
<evidence type="ECO:0000256" key="8">
    <source>
        <dbReference type="SAM" id="MobiDB-lite"/>
    </source>
</evidence>
<dbReference type="PROSITE" id="PS00678">
    <property type="entry name" value="WD_REPEATS_1"/>
    <property type="match status" value="1"/>
</dbReference>
<dbReference type="Pfam" id="PF00400">
    <property type="entry name" value="WD40"/>
    <property type="match status" value="4"/>
</dbReference>
<evidence type="ECO:0000259" key="9">
    <source>
        <dbReference type="SMART" id="SM01035"/>
    </source>
</evidence>
<dbReference type="GO" id="GO:0070545">
    <property type="term" value="C:PeBoW complex"/>
    <property type="evidence" value="ECO:0007669"/>
    <property type="project" value="TreeGrafter"/>
</dbReference>
<dbReference type="InterPro" id="IPR028598">
    <property type="entry name" value="BOP1/Erb1"/>
</dbReference>
<evidence type="ECO:0000256" key="3">
    <source>
        <dbReference type="ARBA" id="ARBA00022552"/>
    </source>
</evidence>
<keyword evidence="4 7" id="KW-0853">WD repeat</keyword>
<dbReference type="InterPro" id="IPR015943">
    <property type="entry name" value="WD40/YVTN_repeat-like_dom_sf"/>
</dbReference>
<dbReference type="Pfam" id="PF08145">
    <property type="entry name" value="BOP1NT"/>
    <property type="match status" value="1"/>
</dbReference>
<dbReference type="PROSITE" id="PS50294">
    <property type="entry name" value="WD_REPEATS_REGION"/>
    <property type="match status" value="1"/>
</dbReference>
<feature type="repeat" description="WD" evidence="7">
    <location>
        <begin position="293"/>
        <end position="334"/>
    </location>
</feature>
<evidence type="ECO:0000256" key="4">
    <source>
        <dbReference type="ARBA" id="ARBA00022574"/>
    </source>
</evidence>
<dbReference type="InterPro" id="IPR036322">
    <property type="entry name" value="WD40_repeat_dom_sf"/>
</dbReference>
<dbReference type="GO" id="GO:0030687">
    <property type="term" value="C:preribosome, large subunit precursor"/>
    <property type="evidence" value="ECO:0007669"/>
    <property type="project" value="TreeGrafter"/>
</dbReference>
<dbReference type="PROSITE" id="PS50082">
    <property type="entry name" value="WD_REPEATS_2"/>
    <property type="match status" value="1"/>
</dbReference>
<evidence type="ECO:0000256" key="1">
    <source>
        <dbReference type="ARBA" id="ARBA00004604"/>
    </source>
</evidence>
<name>S8DWQ1_9LAMI</name>
<dbReference type="Gene3D" id="2.130.10.10">
    <property type="entry name" value="YVTN repeat-like/Quinoprotein amine dehydrogenase"/>
    <property type="match status" value="2"/>
</dbReference>
<dbReference type="GO" id="GO:0043021">
    <property type="term" value="F:ribonucleoprotein complex binding"/>
    <property type="evidence" value="ECO:0007669"/>
    <property type="project" value="TreeGrafter"/>
</dbReference>
<dbReference type="InterPro" id="IPR001680">
    <property type="entry name" value="WD40_rpt"/>
</dbReference>
<comment type="subcellular location">
    <subcellularLocation>
        <location evidence="1">Nucleus</location>
        <location evidence="1">Nucleolus</location>
    </subcellularLocation>
</comment>
<proteinExistence type="inferred from homology"/>
<dbReference type="GO" id="GO:0000463">
    <property type="term" value="P:maturation of LSU-rRNA from tricistronic rRNA transcript (SSU-rRNA, 5.8S rRNA, LSU-rRNA)"/>
    <property type="evidence" value="ECO:0007669"/>
    <property type="project" value="TreeGrafter"/>
</dbReference>
<evidence type="ECO:0000313" key="11">
    <source>
        <dbReference type="Proteomes" id="UP000015453"/>
    </source>
</evidence>
<evidence type="ECO:0000256" key="2">
    <source>
        <dbReference type="ARBA" id="ARBA00022517"/>
    </source>
</evidence>